<feature type="compositionally biased region" description="Low complexity" evidence="1">
    <location>
        <begin position="260"/>
        <end position="269"/>
    </location>
</feature>
<dbReference type="Proteomes" id="UP000678016">
    <property type="component" value="Chromosome"/>
</dbReference>
<evidence type="ECO:0000313" key="5">
    <source>
        <dbReference type="EMBL" id="QUX30817.1"/>
    </source>
</evidence>
<keyword evidence="3" id="KW-0732">Signal</keyword>
<keyword evidence="2" id="KW-1133">Transmembrane helix</keyword>
<dbReference type="Pfam" id="PF01345">
    <property type="entry name" value="DUF11"/>
    <property type="match status" value="1"/>
</dbReference>
<reference evidence="6" key="1">
    <citation type="submission" date="2021-05" db="EMBL/GenBank/DDBJ databases">
        <title>Direct Submission.</title>
        <authorList>
            <person name="Li K."/>
            <person name="Gao J."/>
        </authorList>
    </citation>
    <scope>NUCLEOTIDE SEQUENCE [LARGE SCALE GENOMIC DNA]</scope>
    <source>
        <strain evidence="6">HDS12</strain>
    </source>
</reference>
<feature type="chain" id="PRO_5046130617" evidence="3">
    <location>
        <begin position="25"/>
        <end position="322"/>
    </location>
</feature>
<dbReference type="EMBL" id="CP074132">
    <property type="protein sequence ID" value="QUX30817.1"/>
    <property type="molecule type" value="Genomic_DNA"/>
</dbReference>
<dbReference type="InterPro" id="IPR001434">
    <property type="entry name" value="OmcB-like_DUF11"/>
</dbReference>
<keyword evidence="2" id="KW-0812">Transmembrane</keyword>
<evidence type="ECO:0000256" key="1">
    <source>
        <dbReference type="SAM" id="MobiDB-lite"/>
    </source>
</evidence>
<gene>
    <name evidence="5" type="ORF">KGD83_10150</name>
</gene>
<name>A0ABX8CBM9_9ACTN</name>
<dbReference type="RefSeq" id="WP_212643545.1">
    <property type="nucleotide sequence ID" value="NZ_CP074132.1"/>
</dbReference>
<keyword evidence="6" id="KW-1185">Reference proteome</keyword>
<feature type="compositionally biased region" description="Low complexity" evidence="1">
    <location>
        <begin position="218"/>
        <end position="234"/>
    </location>
</feature>
<organism evidence="5 6">
    <name type="scientific">Nocardiopsis akebiae</name>
    <dbReference type="NCBI Taxonomy" id="2831968"/>
    <lineage>
        <taxon>Bacteria</taxon>
        <taxon>Bacillati</taxon>
        <taxon>Actinomycetota</taxon>
        <taxon>Actinomycetes</taxon>
        <taxon>Streptosporangiales</taxon>
        <taxon>Nocardiopsidaceae</taxon>
        <taxon>Nocardiopsis</taxon>
    </lineage>
</organism>
<dbReference type="InterPro" id="IPR047589">
    <property type="entry name" value="DUF11_rpt"/>
</dbReference>
<evidence type="ECO:0000256" key="3">
    <source>
        <dbReference type="SAM" id="SignalP"/>
    </source>
</evidence>
<feature type="region of interest" description="Disordered" evidence="1">
    <location>
        <begin position="252"/>
        <end position="322"/>
    </location>
</feature>
<sequence length="322" mass="31989">MAVATAVSAVGLAALLALPGAHHAPDGSGGGGGEVVPGADSLHVALESRSEAQRLGPGDRIHYTVEVRNDGDEAVAGAEVVQFLPPTVRYVSGTSGAEPGEGRVTWSRSLEPGERASMRFTGEVTGVRGGGEHPVATVCARPEPGAVLVSCDAAVHRVHGAVPPVWVVTGLAFAASVALCVGGLARHRSTRDPREGEPEARTAPVRANAGGSEKATVGAAREPAGAGPAAAAEGTADRPRIVLETLIVHRAAPDPVPETARGAQAPGPDAGAGGQGGEHGAARVPDTGARPEAGPRSGSEPVPAETAHAPAEEPEPVAGPRG</sequence>
<proteinExistence type="predicted"/>
<evidence type="ECO:0000259" key="4">
    <source>
        <dbReference type="Pfam" id="PF01345"/>
    </source>
</evidence>
<feature type="compositionally biased region" description="Basic and acidic residues" evidence="1">
    <location>
        <begin position="190"/>
        <end position="200"/>
    </location>
</feature>
<accession>A0ABX8CBM9</accession>
<feature type="signal peptide" evidence="3">
    <location>
        <begin position="1"/>
        <end position="24"/>
    </location>
</feature>
<protein>
    <submittedName>
        <fullName evidence="5">DUF11 domain-containing protein</fullName>
    </submittedName>
</protein>
<feature type="region of interest" description="Disordered" evidence="1">
    <location>
        <begin position="186"/>
        <end position="237"/>
    </location>
</feature>
<feature type="domain" description="DUF11" evidence="4">
    <location>
        <begin position="47"/>
        <end position="127"/>
    </location>
</feature>
<dbReference type="NCBIfam" id="TIGR01451">
    <property type="entry name" value="B_ant_repeat"/>
    <property type="match status" value="1"/>
</dbReference>
<feature type="compositionally biased region" description="Low complexity" evidence="1">
    <location>
        <begin position="300"/>
        <end position="309"/>
    </location>
</feature>
<evidence type="ECO:0000256" key="2">
    <source>
        <dbReference type="SAM" id="Phobius"/>
    </source>
</evidence>
<feature type="compositionally biased region" description="Gly residues" evidence="1">
    <location>
        <begin position="270"/>
        <end position="279"/>
    </location>
</feature>
<feature type="transmembrane region" description="Helical" evidence="2">
    <location>
        <begin position="165"/>
        <end position="185"/>
    </location>
</feature>
<keyword evidence="2" id="KW-0472">Membrane</keyword>
<evidence type="ECO:0000313" key="6">
    <source>
        <dbReference type="Proteomes" id="UP000678016"/>
    </source>
</evidence>